<evidence type="ECO:0000313" key="2">
    <source>
        <dbReference type="Proteomes" id="UP000625711"/>
    </source>
</evidence>
<gene>
    <name evidence="1" type="ORF">GWI33_011520</name>
</gene>
<accession>A0A834M8B9</accession>
<protein>
    <submittedName>
        <fullName evidence="1">Uncharacterized protein</fullName>
    </submittedName>
</protein>
<dbReference type="EMBL" id="JAACXV010009721">
    <property type="protein sequence ID" value="KAF7275591.1"/>
    <property type="molecule type" value="Genomic_DNA"/>
</dbReference>
<name>A0A834M8B9_RHYFE</name>
<keyword evidence="2" id="KW-1185">Reference proteome</keyword>
<evidence type="ECO:0000313" key="1">
    <source>
        <dbReference type="EMBL" id="KAF7275591.1"/>
    </source>
</evidence>
<dbReference type="Proteomes" id="UP000625711">
    <property type="component" value="Unassembled WGS sequence"/>
</dbReference>
<reference evidence="1" key="1">
    <citation type="submission" date="2020-08" db="EMBL/GenBank/DDBJ databases">
        <title>Genome sequencing and assembly of the red palm weevil Rhynchophorus ferrugineus.</title>
        <authorList>
            <person name="Dias G.B."/>
            <person name="Bergman C.M."/>
            <person name="Manee M."/>
        </authorList>
    </citation>
    <scope>NUCLEOTIDE SEQUENCE</scope>
    <source>
        <strain evidence="1">AA-2017</strain>
        <tissue evidence="1">Whole larva</tissue>
    </source>
</reference>
<proteinExistence type="predicted"/>
<feature type="non-terminal residue" evidence="1">
    <location>
        <position position="1"/>
    </location>
</feature>
<dbReference type="AlphaFoldDB" id="A0A834M8B9"/>
<sequence>MSYLLNYKASKNPKRRKTRTAGILKSGRWEAIRPEPLRFIKLLPGLPSVRKSAAGHRYSRRRDGKAADVTEKFTRAPPGSHSLSKLIHYGRLENGSAPRWLAGGGAWTLAINRGAVIEISDPTLIKARSKSSAKQNFSTCGLVKLPNKPLKLIWPIAEGGSWGRPPRNAVTVALPVRKFGNETLCGR</sequence>
<comment type="caution">
    <text evidence="1">The sequence shown here is derived from an EMBL/GenBank/DDBJ whole genome shotgun (WGS) entry which is preliminary data.</text>
</comment>
<organism evidence="1 2">
    <name type="scientific">Rhynchophorus ferrugineus</name>
    <name type="common">Red palm weevil</name>
    <name type="synonym">Curculio ferrugineus</name>
    <dbReference type="NCBI Taxonomy" id="354439"/>
    <lineage>
        <taxon>Eukaryota</taxon>
        <taxon>Metazoa</taxon>
        <taxon>Ecdysozoa</taxon>
        <taxon>Arthropoda</taxon>
        <taxon>Hexapoda</taxon>
        <taxon>Insecta</taxon>
        <taxon>Pterygota</taxon>
        <taxon>Neoptera</taxon>
        <taxon>Endopterygota</taxon>
        <taxon>Coleoptera</taxon>
        <taxon>Polyphaga</taxon>
        <taxon>Cucujiformia</taxon>
        <taxon>Curculionidae</taxon>
        <taxon>Dryophthorinae</taxon>
        <taxon>Rhynchophorus</taxon>
    </lineage>
</organism>